<protein>
    <recommendedName>
        <fullName evidence="3">SCP domain-containing protein</fullName>
    </recommendedName>
</protein>
<gene>
    <name evidence="4" type="ORF">HPB51_028605</name>
</gene>
<dbReference type="VEuPathDB" id="VectorBase:LOC119187781"/>
<feature type="domain" description="SCP" evidence="3">
    <location>
        <begin position="86"/>
        <end position="252"/>
    </location>
</feature>
<feature type="region of interest" description="Disordered" evidence="1">
    <location>
        <begin position="284"/>
        <end position="306"/>
    </location>
</feature>
<feature type="signal peptide" evidence="2">
    <location>
        <begin position="1"/>
        <end position="18"/>
    </location>
</feature>
<evidence type="ECO:0000313" key="4">
    <source>
        <dbReference type="EMBL" id="KAH7944677.1"/>
    </source>
</evidence>
<name>A0A9J6CXC8_RHIMP</name>
<keyword evidence="5" id="KW-1185">Reference proteome</keyword>
<dbReference type="EMBL" id="JABSTU010005423">
    <property type="protein sequence ID" value="KAH7944677.1"/>
    <property type="molecule type" value="Genomic_DNA"/>
</dbReference>
<dbReference type="SMART" id="SM00198">
    <property type="entry name" value="SCP"/>
    <property type="match status" value="1"/>
</dbReference>
<dbReference type="InterPro" id="IPR035940">
    <property type="entry name" value="CAP_sf"/>
</dbReference>
<dbReference type="Proteomes" id="UP000821866">
    <property type="component" value="Unassembled WGS sequence"/>
</dbReference>
<dbReference type="SUPFAM" id="SSF55797">
    <property type="entry name" value="PR-1-like"/>
    <property type="match status" value="1"/>
</dbReference>
<dbReference type="Gene3D" id="3.40.33.10">
    <property type="entry name" value="CAP"/>
    <property type="match status" value="1"/>
</dbReference>
<comment type="caution">
    <text evidence="4">The sequence shown here is derived from an EMBL/GenBank/DDBJ whole genome shotgun (WGS) entry which is preliminary data.</text>
</comment>
<evidence type="ECO:0000256" key="2">
    <source>
        <dbReference type="SAM" id="SignalP"/>
    </source>
</evidence>
<accession>A0A9J6CXC8</accession>
<evidence type="ECO:0000313" key="5">
    <source>
        <dbReference type="Proteomes" id="UP000821866"/>
    </source>
</evidence>
<dbReference type="InterPro" id="IPR014044">
    <property type="entry name" value="CAP_dom"/>
</dbReference>
<sequence length="338" mass="37618">MLWRRAWLLLSLLFPAQLQEQPSSSVRSGGPDLRLRELADTTTSPLPPNIPRPADFCQKPPYNDSHVMCMTQPFTDCITYFVNSTLLSESVLWMHNHYRSHLALGRLADFPAAGNMLQLRWDDELARVAEAKARLCADHIGSLNVHVGGIWTVDFPDVGISMQPQKTDDETAPVIWRFVVRDWFDQNILFPTKHVAKFVQTSGTEQFVQLAAADTYAVGCSYTRNIMPKTVLPEKYFNIYVCLYGPRAPLVGKPLYYAAPYCSLCPQDTICDVPSGLCVLRSSKPGPPRHPPLPHPKKDDGNSTGKQAASEAVTVVVSVVSPIVMTLLAFYGWRQGDG</sequence>
<feature type="chain" id="PRO_5039892319" description="SCP domain-containing protein" evidence="2">
    <location>
        <begin position="19"/>
        <end position="338"/>
    </location>
</feature>
<dbReference type="PANTHER" id="PTHR10334">
    <property type="entry name" value="CYSTEINE-RICH SECRETORY PROTEIN-RELATED"/>
    <property type="match status" value="1"/>
</dbReference>
<dbReference type="CDD" id="cd05380">
    <property type="entry name" value="CAP_euk"/>
    <property type="match status" value="1"/>
</dbReference>
<dbReference type="InterPro" id="IPR001283">
    <property type="entry name" value="CRISP-related"/>
</dbReference>
<reference evidence="4" key="2">
    <citation type="submission" date="2021-09" db="EMBL/GenBank/DDBJ databases">
        <authorList>
            <person name="Jia N."/>
            <person name="Wang J."/>
            <person name="Shi W."/>
            <person name="Du L."/>
            <person name="Sun Y."/>
            <person name="Zhan W."/>
            <person name="Jiang J."/>
            <person name="Wang Q."/>
            <person name="Zhang B."/>
            <person name="Ji P."/>
            <person name="Sakyi L.B."/>
            <person name="Cui X."/>
            <person name="Yuan T."/>
            <person name="Jiang B."/>
            <person name="Yang W."/>
            <person name="Lam T.T.-Y."/>
            <person name="Chang Q."/>
            <person name="Ding S."/>
            <person name="Wang X."/>
            <person name="Zhu J."/>
            <person name="Ruan X."/>
            <person name="Zhao L."/>
            <person name="Wei J."/>
            <person name="Que T."/>
            <person name="Du C."/>
            <person name="Cheng J."/>
            <person name="Dai P."/>
            <person name="Han X."/>
            <person name="Huang E."/>
            <person name="Gao Y."/>
            <person name="Liu J."/>
            <person name="Shao H."/>
            <person name="Ye R."/>
            <person name="Li L."/>
            <person name="Wei W."/>
            <person name="Wang X."/>
            <person name="Wang C."/>
            <person name="Huo Q."/>
            <person name="Li W."/>
            <person name="Guo W."/>
            <person name="Chen H."/>
            <person name="Chen S."/>
            <person name="Zhou L."/>
            <person name="Zhou L."/>
            <person name="Ni X."/>
            <person name="Tian J."/>
            <person name="Zhou Y."/>
            <person name="Sheng Y."/>
            <person name="Liu T."/>
            <person name="Pan Y."/>
            <person name="Xia L."/>
            <person name="Li J."/>
            <person name="Zhao F."/>
            <person name="Cao W."/>
        </authorList>
    </citation>
    <scope>NUCLEOTIDE SEQUENCE</scope>
    <source>
        <strain evidence="4">Rmic-2018</strain>
        <tissue evidence="4">Larvae</tissue>
    </source>
</reference>
<reference evidence="4" key="1">
    <citation type="journal article" date="2020" name="Cell">
        <title>Large-Scale Comparative Analyses of Tick Genomes Elucidate Their Genetic Diversity and Vector Capacities.</title>
        <authorList>
            <consortium name="Tick Genome and Microbiome Consortium (TIGMIC)"/>
            <person name="Jia N."/>
            <person name="Wang J."/>
            <person name="Shi W."/>
            <person name="Du L."/>
            <person name="Sun Y."/>
            <person name="Zhan W."/>
            <person name="Jiang J.F."/>
            <person name="Wang Q."/>
            <person name="Zhang B."/>
            <person name="Ji P."/>
            <person name="Bell-Sakyi L."/>
            <person name="Cui X.M."/>
            <person name="Yuan T.T."/>
            <person name="Jiang B.G."/>
            <person name="Yang W.F."/>
            <person name="Lam T.T."/>
            <person name="Chang Q.C."/>
            <person name="Ding S.J."/>
            <person name="Wang X.J."/>
            <person name="Zhu J.G."/>
            <person name="Ruan X.D."/>
            <person name="Zhao L."/>
            <person name="Wei J.T."/>
            <person name="Ye R.Z."/>
            <person name="Que T.C."/>
            <person name="Du C.H."/>
            <person name="Zhou Y.H."/>
            <person name="Cheng J.X."/>
            <person name="Dai P.F."/>
            <person name="Guo W.B."/>
            <person name="Han X.H."/>
            <person name="Huang E.J."/>
            <person name="Li L.F."/>
            <person name="Wei W."/>
            <person name="Gao Y.C."/>
            <person name="Liu J.Z."/>
            <person name="Shao H.Z."/>
            <person name="Wang X."/>
            <person name="Wang C.C."/>
            <person name="Yang T.C."/>
            <person name="Huo Q.B."/>
            <person name="Li W."/>
            <person name="Chen H.Y."/>
            <person name="Chen S.E."/>
            <person name="Zhou L.G."/>
            <person name="Ni X.B."/>
            <person name="Tian J.H."/>
            <person name="Sheng Y."/>
            <person name="Liu T."/>
            <person name="Pan Y.S."/>
            <person name="Xia L.Y."/>
            <person name="Li J."/>
            <person name="Zhao F."/>
            <person name="Cao W.C."/>
        </authorList>
    </citation>
    <scope>NUCLEOTIDE SEQUENCE</scope>
    <source>
        <strain evidence="4">Rmic-2018</strain>
    </source>
</reference>
<organism evidence="4 5">
    <name type="scientific">Rhipicephalus microplus</name>
    <name type="common">Cattle tick</name>
    <name type="synonym">Boophilus microplus</name>
    <dbReference type="NCBI Taxonomy" id="6941"/>
    <lineage>
        <taxon>Eukaryota</taxon>
        <taxon>Metazoa</taxon>
        <taxon>Ecdysozoa</taxon>
        <taxon>Arthropoda</taxon>
        <taxon>Chelicerata</taxon>
        <taxon>Arachnida</taxon>
        <taxon>Acari</taxon>
        <taxon>Parasitiformes</taxon>
        <taxon>Ixodida</taxon>
        <taxon>Ixodoidea</taxon>
        <taxon>Ixodidae</taxon>
        <taxon>Rhipicephalinae</taxon>
        <taxon>Rhipicephalus</taxon>
        <taxon>Boophilus</taxon>
    </lineage>
</organism>
<evidence type="ECO:0000256" key="1">
    <source>
        <dbReference type="SAM" id="MobiDB-lite"/>
    </source>
</evidence>
<feature type="compositionally biased region" description="Pro residues" evidence="1">
    <location>
        <begin position="285"/>
        <end position="294"/>
    </location>
</feature>
<dbReference type="AlphaFoldDB" id="A0A9J6CXC8"/>
<proteinExistence type="predicted"/>
<dbReference type="Pfam" id="PF00188">
    <property type="entry name" value="CAP"/>
    <property type="match status" value="1"/>
</dbReference>
<evidence type="ECO:0000259" key="3">
    <source>
        <dbReference type="SMART" id="SM00198"/>
    </source>
</evidence>
<keyword evidence="2" id="KW-0732">Signal</keyword>